<name>A0A9D4R160_DREPO</name>
<dbReference type="EMBL" id="JAIWYP010000003">
    <property type="protein sequence ID" value="KAH3850303.1"/>
    <property type="molecule type" value="Genomic_DNA"/>
</dbReference>
<protein>
    <submittedName>
        <fullName evidence="2">Uncharacterized protein</fullName>
    </submittedName>
</protein>
<organism evidence="2 3">
    <name type="scientific">Dreissena polymorpha</name>
    <name type="common">Zebra mussel</name>
    <name type="synonym">Mytilus polymorpha</name>
    <dbReference type="NCBI Taxonomy" id="45954"/>
    <lineage>
        <taxon>Eukaryota</taxon>
        <taxon>Metazoa</taxon>
        <taxon>Spiralia</taxon>
        <taxon>Lophotrochozoa</taxon>
        <taxon>Mollusca</taxon>
        <taxon>Bivalvia</taxon>
        <taxon>Autobranchia</taxon>
        <taxon>Heteroconchia</taxon>
        <taxon>Euheterodonta</taxon>
        <taxon>Imparidentia</taxon>
        <taxon>Neoheterodontei</taxon>
        <taxon>Myida</taxon>
        <taxon>Dreissenoidea</taxon>
        <taxon>Dreissenidae</taxon>
        <taxon>Dreissena</taxon>
    </lineage>
</organism>
<accession>A0A9D4R160</accession>
<keyword evidence="3" id="KW-1185">Reference proteome</keyword>
<gene>
    <name evidence="2" type="ORF">DPMN_092711</name>
</gene>
<reference evidence="2" key="1">
    <citation type="journal article" date="2019" name="bioRxiv">
        <title>The Genome of the Zebra Mussel, Dreissena polymorpha: A Resource for Invasive Species Research.</title>
        <authorList>
            <person name="McCartney M.A."/>
            <person name="Auch B."/>
            <person name="Kono T."/>
            <person name="Mallez S."/>
            <person name="Zhang Y."/>
            <person name="Obille A."/>
            <person name="Becker A."/>
            <person name="Abrahante J.E."/>
            <person name="Garbe J."/>
            <person name="Badalamenti J.P."/>
            <person name="Herman A."/>
            <person name="Mangelson H."/>
            <person name="Liachko I."/>
            <person name="Sullivan S."/>
            <person name="Sone E.D."/>
            <person name="Koren S."/>
            <person name="Silverstein K.A.T."/>
            <person name="Beckman K.B."/>
            <person name="Gohl D.M."/>
        </authorList>
    </citation>
    <scope>NUCLEOTIDE SEQUENCE</scope>
    <source>
        <strain evidence="2">Duluth1</strain>
        <tissue evidence="2">Whole animal</tissue>
    </source>
</reference>
<feature type="region of interest" description="Disordered" evidence="1">
    <location>
        <begin position="1"/>
        <end position="58"/>
    </location>
</feature>
<reference evidence="2" key="2">
    <citation type="submission" date="2020-11" db="EMBL/GenBank/DDBJ databases">
        <authorList>
            <person name="McCartney M.A."/>
            <person name="Auch B."/>
            <person name="Kono T."/>
            <person name="Mallez S."/>
            <person name="Becker A."/>
            <person name="Gohl D.M."/>
            <person name="Silverstein K.A.T."/>
            <person name="Koren S."/>
            <person name="Bechman K.B."/>
            <person name="Herman A."/>
            <person name="Abrahante J.E."/>
            <person name="Garbe J."/>
        </authorList>
    </citation>
    <scope>NUCLEOTIDE SEQUENCE</scope>
    <source>
        <strain evidence="2">Duluth1</strain>
        <tissue evidence="2">Whole animal</tissue>
    </source>
</reference>
<evidence type="ECO:0000256" key="1">
    <source>
        <dbReference type="SAM" id="MobiDB-lite"/>
    </source>
</evidence>
<sequence>MAPNLNLQIDPHYNRESPLERPEGQLQALRTDAASQQHPFVPGHSRQKNAEAREPICG</sequence>
<feature type="compositionally biased region" description="Basic and acidic residues" evidence="1">
    <location>
        <begin position="48"/>
        <end position="58"/>
    </location>
</feature>
<comment type="caution">
    <text evidence="2">The sequence shown here is derived from an EMBL/GenBank/DDBJ whole genome shotgun (WGS) entry which is preliminary data.</text>
</comment>
<feature type="compositionally biased region" description="Basic and acidic residues" evidence="1">
    <location>
        <begin position="12"/>
        <end position="23"/>
    </location>
</feature>
<dbReference type="Proteomes" id="UP000828390">
    <property type="component" value="Unassembled WGS sequence"/>
</dbReference>
<proteinExistence type="predicted"/>
<evidence type="ECO:0000313" key="3">
    <source>
        <dbReference type="Proteomes" id="UP000828390"/>
    </source>
</evidence>
<dbReference type="AlphaFoldDB" id="A0A9D4R160"/>
<evidence type="ECO:0000313" key="2">
    <source>
        <dbReference type="EMBL" id="KAH3850303.1"/>
    </source>
</evidence>